<dbReference type="InterPro" id="IPR008475">
    <property type="entry name" value="PLipase_C_C"/>
</dbReference>
<comment type="catalytic activity">
    <reaction evidence="7">
        <text>a 1,2-diacyl-sn-glycero-3-phosphocholine + H2O = phosphocholine + a 1,2-diacyl-sn-glycerol + H(+)</text>
        <dbReference type="Rhea" id="RHEA:10604"/>
        <dbReference type="ChEBI" id="CHEBI:15377"/>
        <dbReference type="ChEBI" id="CHEBI:15378"/>
        <dbReference type="ChEBI" id="CHEBI:17815"/>
        <dbReference type="ChEBI" id="CHEBI:57643"/>
        <dbReference type="ChEBI" id="CHEBI:295975"/>
        <dbReference type="EC" id="3.1.4.3"/>
    </reaction>
    <physiologicalReaction direction="left-to-right" evidence="7">
        <dbReference type="Rhea" id="RHEA:10605"/>
    </physiologicalReaction>
</comment>
<dbReference type="InterPro" id="IPR007312">
    <property type="entry name" value="Phosphoesterase"/>
</dbReference>
<keyword evidence="5 10" id="KW-0378">Hydrolase</keyword>
<dbReference type="NCBIfam" id="TIGR03396">
    <property type="entry name" value="PC_PLC"/>
    <property type="match status" value="1"/>
</dbReference>
<evidence type="ECO:0000256" key="7">
    <source>
        <dbReference type="ARBA" id="ARBA00048421"/>
    </source>
</evidence>
<sequence>MTEFSRRTFVGATAAAGAAALVGLPAETASAATPGSVGLTGTVADIRHVVILMQENRSFDHYFGTLNGVRGFDDKQALQFPDGGNVFRQPDAGRSDGGVMLPYRMDTSKYNAQNAGGLPHDWATGHQAINNGAMNKWIPAKGERAMGYFTRADVPYQYALADAFTLCDAYFTSLAGPTDPNRLYLWTGTSGPGVDGTTGPWIDNTPVTDNPVADWTTYAERLQDAGVSWRVYHNPSKDERTGDYDDNALSYFKQFHNFPATDPRYINAMTKWDLTAFDQHCKAGTLPTVSWLVAPYLFSEHPAANPNYGAHWVNTALQSLMANPEVWKHTAYVVMYDENDGYFDHMVPPTPEAGTANEFTQGRAIGFGNRVPCWVASPWSRGGWVNSQVFDHTSVLRLLEVVTGVQEPNISAWRRAVSGDLTSCFDFSAPDLSLPTLPDTAALMAKADAAASLPAVKLPAIGAQAMPVQEPGARPHRRLPYRPWADVTVDRATGKVTCTLANSGSVAFPYTVYPNIAYAFAGTPYTVAAGASASYVWDTAATDGRYDFTVHGPDGFVRRFAGSVVPAGQDDVAVPVVTAAVAGSALTLTLTNAGQTAAYFAATPNDFGTPAQSVWVPAQSTRTLNWALDQGRYDVIVTAATGTRFTQRYAGTLH</sequence>
<evidence type="ECO:0000256" key="4">
    <source>
        <dbReference type="ARBA" id="ARBA00022512"/>
    </source>
</evidence>
<evidence type="ECO:0000313" key="10">
    <source>
        <dbReference type="EMBL" id="MBB4946309.1"/>
    </source>
</evidence>
<organism evidence="10 11">
    <name type="scientific">Kitasatospora gansuensis</name>
    <dbReference type="NCBI Taxonomy" id="258050"/>
    <lineage>
        <taxon>Bacteria</taxon>
        <taxon>Bacillati</taxon>
        <taxon>Actinomycetota</taxon>
        <taxon>Actinomycetes</taxon>
        <taxon>Kitasatosporales</taxon>
        <taxon>Streptomycetaceae</taxon>
        <taxon>Kitasatospora</taxon>
    </lineage>
</organism>
<keyword evidence="4" id="KW-0134">Cell wall</keyword>
<dbReference type="AlphaFoldDB" id="A0A7W7S9B5"/>
<comment type="subcellular location">
    <subcellularLocation>
        <location evidence="1">Secreted</location>
        <location evidence="1">Cell wall</location>
    </subcellularLocation>
</comment>
<comment type="caution">
    <text evidence="10">The sequence shown here is derived from an EMBL/GenBank/DDBJ whole genome shotgun (WGS) entry which is preliminary data.</text>
</comment>
<comment type="similarity">
    <text evidence="2">Belongs to the bacterial phospholipase C family.</text>
</comment>
<evidence type="ECO:0000256" key="1">
    <source>
        <dbReference type="ARBA" id="ARBA00004191"/>
    </source>
</evidence>
<protein>
    <recommendedName>
        <fullName evidence="3">phospholipase C</fullName>
        <ecNumber evidence="3">3.1.4.3</ecNumber>
    </recommendedName>
</protein>
<name>A0A7W7S9B5_9ACTN</name>
<dbReference type="Pfam" id="PF05506">
    <property type="entry name" value="PLipase_C_C"/>
    <property type="match status" value="2"/>
</dbReference>
<dbReference type="Proteomes" id="UP000573327">
    <property type="component" value="Unassembled WGS sequence"/>
</dbReference>
<dbReference type="EMBL" id="JACHJR010000001">
    <property type="protein sequence ID" value="MBB4946309.1"/>
    <property type="molecule type" value="Genomic_DNA"/>
</dbReference>
<feature type="chain" id="PRO_5031473060" description="phospholipase C" evidence="8">
    <location>
        <begin position="32"/>
        <end position="654"/>
    </location>
</feature>
<dbReference type="RefSeq" id="WP_184913260.1">
    <property type="nucleotide sequence ID" value="NZ_JACHJR010000001.1"/>
</dbReference>
<evidence type="ECO:0000259" key="9">
    <source>
        <dbReference type="Pfam" id="PF05506"/>
    </source>
</evidence>
<dbReference type="EC" id="3.1.4.3" evidence="3"/>
<dbReference type="PANTHER" id="PTHR31956">
    <property type="entry name" value="NON-SPECIFIC PHOSPHOLIPASE C4-RELATED"/>
    <property type="match status" value="1"/>
</dbReference>
<evidence type="ECO:0000256" key="5">
    <source>
        <dbReference type="ARBA" id="ARBA00022801"/>
    </source>
</evidence>
<feature type="signal peptide" evidence="8">
    <location>
        <begin position="1"/>
        <end position="31"/>
    </location>
</feature>
<feature type="domain" description="Bacterial phospholipase C C-terminal" evidence="9">
    <location>
        <begin position="575"/>
        <end position="651"/>
    </location>
</feature>
<feature type="domain" description="Bacterial phospholipase C C-terminal" evidence="9">
    <location>
        <begin position="475"/>
        <end position="562"/>
    </location>
</feature>
<keyword evidence="4" id="KW-0964">Secreted</keyword>
<evidence type="ECO:0000256" key="3">
    <source>
        <dbReference type="ARBA" id="ARBA00012018"/>
    </source>
</evidence>
<evidence type="ECO:0000313" key="11">
    <source>
        <dbReference type="Proteomes" id="UP000573327"/>
    </source>
</evidence>
<dbReference type="Pfam" id="PF04185">
    <property type="entry name" value="Phosphoesterase"/>
    <property type="match status" value="1"/>
</dbReference>
<dbReference type="PANTHER" id="PTHR31956:SF1">
    <property type="entry name" value="NON-SPECIFIC PHOSPHOLIPASE C1"/>
    <property type="match status" value="1"/>
</dbReference>
<gene>
    <name evidence="10" type="ORF">F4556_001844</name>
</gene>
<keyword evidence="11" id="KW-1185">Reference proteome</keyword>
<keyword evidence="6" id="KW-0843">Virulence</keyword>
<accession>A0A7W7S9B5</accession>
<dbReference type="Gene3D" id="3.40.720.10">
    <property type="entry name" value="Alkaline Phosphatase, subunit A"/>
    <property type="match status" value="1"/>
</dbReference>
<reference evidence="10 11" key="1">
    <citation type="submission" date="2020-08" db="EMBL/GenBank/DDBJ databases">
        <title>Sequencing the genomes of 1000 actinobacteria strains.</title>
        <authorList>
            <person name="Klenk H.-P."/>
        </authorList>
    </citation>
    <scope>NUCLEOTIDE SEQUENCE [LARGE SCALE GENOMIC DNA]</scope>
    <source>
        <strain evidence="10 11">DSM 44786</strain>
    </source>
</reference>
<proteinExistence type="inferred from homology"/>
<dbReference type="InterPro" id="IPR017767">
    <property type="entry name" value="PC-PLC"/>
</dbReference>
<dbReference type="InterPro" id="IPR017850">
    <property type="entry name" value="Alkaline_phosphatase_core_sf"/>
</dbReference>
<evidence type="ECO:0000256" key="6">
    <source>
        <dbReference type="ARBA" id="ARBA00023026"/>
    </source>
</evidence>
<dbReference type="PROSITE" id="PS51318">
    <property type="entry name" value="TAT"/>
    <property type="match status" value="1"/>
</dbReference>
<dbReference type="InterPro" id="IPR006311">
    <property type="entry name" value="TAT_signal"/>
</dbReference>
<dbReference type="CDD" id="cd16014">
    <property type="entry name" value="PLC"/>
    <property type="match status" value="1"/>
</dbReference>
<dbReference type="GO" id="GO:0034480">
    <property type="term" value="F:phosphatidylcholine phospholipase C activity"/>
    <property type="evidence" value="ECO:0007669"/>
    <property type="project" value="UniProtKB-EC"/>
</dbReference>
<evidence type="ECO:0000256" key="8">
    <source>
        <dbReference type="SAM" id="SignalP"/>
    </source>
</evidence>
<evidence type="ECO:0000256" key="2">
    <source>
        <dbReference type="ARBA" id="ARBA00009717"/>
    </source>
</evidence>
<keyword evidence="8" id="KW-0732">Signal</keyword>
<dbReference type="GO" id="GO:0016042">
    <property type="term" value="P:lipid catabolic process"/>
    <property type="evidence" value="ECO:0007669"/>
    <property type="project" value="InterPro"/>
</dbReference>